<feature type="region of interest" description="Disordered" evidence="4">
    <location>
        <begin position="387"/>
        <end position="487"/>
    </location>
</feature>
<dbReference type="EMBL" id="CAJPDR010000078">
    <property type="protein sequence ID" value="CAF9914919.1"/>
    <property type="molecule type" value="Genomic_DNA"/>
</dbReference>
<reference evidence="6" key="1">
    <citation type="submission" date="2021-03" db="EMBL/GenBank/DDBJ databases">
        <authorList>
            <person name="Tagirdzhanova G."/>
        </authorList>
    </citation>
    <scope>NUCLEOTIDE SEQUENCE</scope>
</reference>
<dbReference type="InterPro" id="IPR057544">
    <property type="entry name" value="Beta-prop_SPT8"/>
</dbReference>
<dbReference type="InterPro" id="IPR001680">
    <property type="entry name" value="WD40_rpt"/>
</dbReference>
<feature type="compositionally biased region" description="Polar residues" evidence="4">
    <location>
        <begin position="100"/>
        <end position="115"/>
    </location>
</feature>
<evidence type="ECO:0000256" key="4">
    <source>
        <dbReference type="SAM" id="MobiDB-lite"/>
    </source>
</evidence>
<feature type="compositionally biased region" description="Acidic residues" evidence="4">
    <location>
        <begin position="21"/>
        <end position="38"/>
    </location>
</feature>
<dbReference type="Pfam" id="PF23798">
    <property type="entry name" value="Beta-prop_SPT8"/>
    <property type="match status" value="2"/>
</dbReference>
<feature type="repeat" description="WD" evidence="3">
    <location>
        <begin position="286"/>
        <end position="327"/>
    </location>
</feature>
<evidence type="ECO:0000256" key="3">
    <source>
        <dbReference type="PROSITE-ProRule" id="PRU00221"/>
    </source>
</evidence>
<keyword evidence="2" id="KW-0677">Repeat</keyword>
<keyword evidence="1 3" id="KW-0853">WD repeat</keyword>
<dbReference type="AlphaFoldDB" id="A0A8H3IIJ5"/>
<dbReference type="SMART" id="SM00320">
    <property type="entry name" value="WD40"/>
    <property type="match status" value="5"/>
</dbReference>
<dbReference type="Gene3D" id="2.130.10.10">
    <property type="entry name" value="YVTN repeat-like/Quinoprotein amine dehydrogenase"/>
    <property type="match status" value="2"/>
</dbReference>
<feature type="region of interest" description="Disordered" evidence="4">
    <location>
        <begin position="1"/>
        <end position="142"/>
    </location>
</feature>
<dbReference type="InterPro" id="IPR015943">
    <property type="entry name" value="WD40/YVTN_repeat-like_dom_sf"/>
</dbReference>
<evidence type="ECO:0000259" key="5">
    <source>
        <dbReference type="Pfam" id="PF23798"/>
    </source>
</evidence>
<feature type="domain" description="Transcription factor spt8 beta-propeller" evidence="5">
    <location>
        <begin position="156"/>
        <end position="345"/>
    </location>
</feature>
<protein>
    <submittedName>
        <fullName evidence="6">Transcription factor spt8</fullName>
    </submittedName>
</protein>
<feature type="compositionally biased region" description="Basic and acidic residues" evidence="4">
    <location>
        <begin position="439"/>
        <end position="464"/>
    </location>
</feature>
<evidence type="ECO:0000313" key="7">
    <source>
        <dbReference type="Proteomes" id="UP000664203"/>
    </source>
</evidence>
<dbReference type="Proteomes" id="UP000664203">
    <property type="component" value="Unassembled WGS sequence"/>
</dbReference>
<feature type="region of interest" description="Disordered" evidence="4">
    <location>
        <begin position="501"/>
        <end position="528"/>
    </location>
</feature>
<organism evidence="6 7">
    <name type="scientific">Alectoria fallacina</name>
    <dbReference type="NCBI Taxonomy" id="1903189"/>
    <lineage>
        <taxon>Eukaryota</taxon>
        <taxon>Fungi</taxon>
        <taxon>Dikarya</taxon>
        <taxon>Ascomycota</taxon>
        <taxon>Pezizomycotina</taxon>
        <taxon>Lecanoromycetes</taxon>
        <taxon>OSLEUM clade</taxon>
        <taxon>Lecanoromycetidae</taxon>
        <taxon>Lecanorales</taxon>
        <taxon>Lecanorineae</taxon>
        <taxon>Parmeliaceae</taxon>
        <taxon>Alectoria</taxon>
    </lineage>
</organism>
<evidence type="ECO:0000256" key="2">
    <source>
        <dbReference type="ARBA" id="ARBA00022737"/>
    </source>
</evidence>
<feature type="compositionally biased region" description="Polar residues" evidence="4">
    <location>
        <begin position="123"/>
        <end position="139"/>
    </location>
</feature>
<gene>
    <name evidence="6" type="primary">SPT8</name>
    <name evidence="6" type="ORF">ALECFALPRED_009852</name>
</gene>
<dbReference type="SUPFAM" id="SSF50978">
    <property type="entry name" value="WD40 repeat-like"/>
    <property type="match status" value="1"/>
</dbReference>
<dbReference type="PANTHER" id="PTHR19848">
    <property type="entry name" value="WD40 REPEAT PROTEIN"/>
    <property type="match status" value="1"/>
</dbReference>
<accession>A0A8H3IIJ5</accession>
<comment type="caution">
    <text evidence="6">The sequence shown here is derived from an EMBL/GenBank/DDBJ whole genome shotgun (WGS) entry which is preliminary data.</text>
</comment>
<name>A0A8H3IIJ5_9LECA</name>
<dbReference type="PROSITE" id="PS50294">
    <property type="entry name" value="WD_REPEATS_REGION"/>
    <property type="match status" value="1"/>
</dbReference>
<evidence type="ECO:0000256" key="1">
    <source>
        <dbReference type="ARBA" id="ARBA00022574"/>
    </source>
</evidence>
<dbReference type="OrthoDB" id="10260946at2759"/>
<keyword evidence="7" id="KW-1185">Reference proteome</keyword>
<sequence>MDPFGGEDDDRDSGGSPDGSSDNDQDGPMEDRDDEDMDGNGVPEADVDGEGENEEENEDEDDEQDQDDSQYAFGDGPNQGQTKPVEASHTSSISNTSESLQGQTGVSGPTSSAPTSYPKPSVLLTSPLPTQSSATSNGPSIELPKVRPEVLTASVYDIVPTIAAPHSTSINSITATPDLRWVFTGGADGYIRKFNWLETANGKSMLTVAQRHPFVDSVTKAGVLMSYWDNTEEPAAARSSEESSSISSVYSLAVQREGLWLLSGLESGGINLQSVRHDEGKQIACLRAHTSAVSVLNLAQDEKSVLSGSWDKNVIDWDLNTGKIVRTFEGSGGQISALETRPLSSLPVPEALGDVVELNATFSTDSTDKPRINGSEYDNRHEVLINGDVDSPADSLFGGNDGDSLFGDNDNEAPGAPSGGNFVDDDDDEFSRAIANGIRDQEHDQDQEKTTKYSEGDTDMKDDSQSSTAAPINGNPEMPNTPDTGITKNHILDQEISGLSKTARNGLPHSGELVSNGESGENASADLSEAPLSSDSTFLAASFDGSLLVWDKRQKTPIAKVTPQNVPPWCMNACWSPDGNFVYAGRRNGTVDEYSLHKGLRGAERSFKLPNNSGPVSAVRAMPNGRHLIWYVSHYLYLARLIGSSASYDILRLYDLQQQQIFKHATVPFLIVPGHRTGVVSHLYMDPTCRYLVSTAGNRGWEGASTEVLLGYEIGVPK</sequence>
<feature type="domain" description="Transcription factor spt8 beta-propeller" evidence="5">
    <location>
        <begin position="532"/>
        <end position="714"/>
    </location>
</feature>
<dbReference type="InterPro" id="IPR036322">
    <property type="entry name" value="WD40_repeat_dom_sf"/>
</dbReference>
<dbReference type="PANTHER" id="PTHR19848:SF8">
    <property type="entry name" value="F-BOX AND WD REPEAT DOMAIN CONTAINING 7"/>
    <property type="match status" value="1"/>
</dbReference>
<proteinExistence type="predicted"/>
<dbReference type="PROSITE" id="PS50082">
    <property type="entry name" value="WD_REPEATS_2"/>
    <property type="match status" value="1"/>
</dbReference>
<feature type="compositionally biased region" description="Acidic residues" evidence="4">
    <location>
        <begin position="45"/>
        <end position="68"/>
    </location>
</feature>
<evidence type="ECO:0000313" key="6">
    <source>
        <dbReference type="EMBL" id="CAF9914919.1"/>
    </source>
</evidence>
<feature type="compositionally biased region" description="Acidic residues" evidence="4">
    <location>
        <begin position="1"/>
        <end position="11"/>
    </location>
</feature>
<feature type="compositionally biased region" description="Low complexity" evidence="4">
    <location>
        <begin position="88"/>
        <end position="99"/>
    </location>
</feature>